<protein>
    <submittedName>
        <fullName evidence="2">Uncharacterized protein</fullName>
    </submittedName>
</protein>
<proteinExistence type="predicted"/>
<sequence length="274" mass="29774">MPSRLGCGVGLVFSGLLKSRKNRRRNDDTTSTTDAHLTRRLAPSSSDGGDATTTSQSQNTIKSHSPTKKQGTAVIPALFHRVRSSFNQRNASTAHNSCVSLPLSDTESSLCTSTCSSESEDAAGVRSSIKLGRIMGSQKQPLKSSLKSSSNSGPKNTKRRPTWSDLPDVIHKKATSAFDSQTDDQSVDSSGTDSATSSPTSNGSSVDRTHQDISYTCSDIAATSGHFPFKRHAHMRETPTSACYSHYIPDPSQLHHPRLRREQMTSSRHRRRIT</sequence>
<dbReference type="EMBL" id="QEAM01000508">
    <property type="protein sequence ID" value="TPX39246.1"/>
    <property type="molecule type" value="Genomic_DNA"/>
</dbReference>
<feature type="region of interest" description="Disordered" evidence="1">
    <location>
        <begin position="22"/>
        <end position="70"/>
    </location>
</feature>
<accession>A0A507CL69</accession>
<reference evidence="2 3" key="1">
    <citation type="journal article" date="2019" name="Sci. Rep.">
        <title>Comparative genomics of chytrid fungi reveal insights into the obligate biotrophic and pathogenic lifestyle of Synchytrium endobioticum.</title>
        <authorList>
            <person name="van de Vossenberg B.T.L.H."/>
            <person name="Warris S."/>
            <person name="Nguyen H.D.T."/>
            <person name="van Gent-Pelzer M.P.E."/>
            <person name="Joly D.L."/>
            <person name="van de Geest H.C."/>
            <person name="Bonants P.J.M."/>
            <person name="Smith D.S."/>
            <person name="Levesque C.A."/>
            <person name="van der Lee T.A.J."/>
        </authorList>
    </citation>
    <scope>NUCLEOTIDE SEQUENCE [LARGE SCALE GENOMIC DNA]</scope>
    <source>
        <strain evidence="2 3">LEV6574</strain>
    </source>
</reference>
<evidence type="ECO:0000313" key="3">
    <source>
        <dbReference type="Proteomes" id="UP000320475"/>
    </source>
</evidence>
<feature type="compositionally biased region" description="Low complexity" evidence="1">
    <location>
        <begin position="136"/>
        <end position="155"/>
    </location>
</feature>
<evidence type="ECO:0000256" key="1">
    <source>
        <dbReference type="SAM" id="MobiDB-lite"/>
    </source>
</evidence>
<feature type="region of interest" description="Disordered" evidence="1">
    <location>
        <begin position="133"/>
        <end position="209"/>
    </location>
</feature>
<feature type="region of interest" description="Disordered" evidence="1">
    <location>
        <begin position="244"/>
        <end position="274"/>
    </location>
</feature>
<feature type="compositionally biased region" description="Polar residues" evidence="1">
    <location>
        <begin position="58"/>
        <end position="70"/>
    </location>
</feature>
<gene>
    <name evidence="2" type="ORF">SeLEV6574_g07353</name>
</gene>
<name>A0A507CL69_9FUNG</name>
<evidence type="ECO:0000313" key="2">
    <source>
        <dbReference type="EMBL" id="TPX39246.1"/>
    </source>
</evidence>
<organism evidence="2 3">
    <name type="scientific">Synchytrium endobioticum</name>
    <dbReference type="NCBI Taxonomy" id="286115"/>
    <lineage>
        <taxon>Eukaryota</taxon>
        <taxon>Fungi</taxon>
        <taxon>Fungi incertae sedis</taxon>
        <taxon>Chytridiomycota</taxon>
        <taxon>Chytridiomycota incertae sedis</taxon>
        <taxon>Chytridiomycetes</taxon>
        <taxon>Synchytriales</taxon>
        <taxon>Synchytriaceae</taxon>
        <taxon>Synchytrium</taxon>
    </lineage>
</organism>
<dbReference type="Proteomes" id="UP000320475">
    <property type="component" value="Unassembled WGS sequence"/>
</dbReference>
<dbReference type="AlphaFoldDB" id="A0A507CL69"/>
<feature type="compositionally biased region" description="Low complexity" evidence="1">
    <location>
        <begin position="187"/>
        <end position="205"/>
    </location>
</feature>
<comment type="caution">
    <text evidence="2">The sequence shown here is derived from an EMBL/GenBank/DDBJ whole genome shotgun (WGS) entry which is preliminary data.</text>
</comment>
<feature type="compositionally biased region" description="Low complexity" evidence="1">
    <location>
        <begin position="44"/>
        <end position="57"/>
    </location>
</feature>